<protein>
    <recommendedName>
        <fullName evidence="6">Asparaginase</fullName>
    </recommendedName>
</protein>
<keyword evidence="5" id="KW-1185">Reference proteome</keyword>
<dbReference type="Gene3D" id="3.60.20.30">
    <property type="entry name" value="(Glycosyl)asparaginase"/>
    <property type="match status" value="1"/>
</dbReference>
<name>A0AAW1RSA1_9CHLO</name>
<proteinExistence type="predicted"/>
<dbReference type="InterPro" id="IPR029055">
    <property type="entry name" value="Ntn_hydrolases_N"/>
</dbReference>
<dbReference type="CDD" id="cd04514">
    <property type="entry name" value="Taspase1_like"/>
    <property type="match status" value="1"/>
</dbReference>
<dbReference type="GO" id="GO:0005737">
    <property type="term" value="C:cytoplasm"/>
    <property type="evidence" value="ECO:0007669"/>
    <property type="project" value="TreeGrafter"/>
</dbReference>
<dbReference type="InterPro" id="IPR000246">
    <property type="entry name" value="Peptidase_T2"/>
</dbReference>
<evidence type="ECO:0000313" key="5">
    <source>
        <dbReference type="Proteomes" id="UP001485043"/>
    </source>
</evidence>
<dbReference type="Proteomes" id="UP001485043">
    <property type="component" value="Unassembled WGS sequence"/>
</dbReference>
<evidence type="ECO:0008006" key="6">
    <source>
        <dbReference type="Google" id="ProtNLM"/>
    </source>
</evidence>
<evidence type="ECO:0000256" key="3">
    <source>
        <dbReference type="PIRSR" id="PIRSR600246-3"/>
    </source>
</evidence>
<dbReference type="PANTHER" id="PTHR10188:SF8">
    <property type="entry name" value="THREONINE ASPARTASE 1"/>
    <property type="match status" value="1"/>
</dbReference>
<organism evidence="4 5">
    <name type="scientific">Apatococcus fuscideae</name>
    <dbReference type="NCBI Taxonomy" id="2026836"/>
    <lineage>
        <taxon>Eukaryota</taxon>
        <taxon>Viridiplantae</taxon>
        <taxon>Chlorophyta</taxon>
        <taxon>core chlorophytes</taxon>
        <taxon>Trebouxiophyceae</taxon>
        <taxon>Chlorellales</taxon>
        <taxon>Chlorellaceae</taxon>
        <taxon>Apatococcus</taxon>
    </lineage>
</organism>
<sequence length="325" mass="33770">MSRSQNLRENWGFVAVHGGAGRHAVSLEKAHKQGLARACKAAASILQSGNADLLEAVAAALKVMEDDRLTNAGAGSNLNLEGQVECDASVMRGDGVFGAVGTVPGVRNPGLAACLLAQQTMQPLAAGRVRPMFLAGDGARRWALQQGLEAAATQQEASQMHITAKSERQHAQWMRLIEPTPSQEAAKRPRPELWDTVGCVCCDAAGNLASGVSSGGIALKVPGRVGEAAMFACGCWAQNPCSTRSGAACSTSGVGEVIMRGQLAKDCCQRAVAGGLELDAACAASIKSTVDQVSPCTTLPASRLPLSRGHQDPKALMLCMQHCPF</sequence>
<dbReference type="EMBL" id="JALJOV010002027">
    <property type="protein sequence ID" value="KAK9836207.1"/>
    <property type="molecule type" value="Genomic_DNA"/>
</dbReference>
<dbReference type="Pfam" id="PF01112">
    <property type="entry name" value="Asparaginase_2"/>
    <property type="match status" value="1"/>
</dbReference>
<evidence type="ECO:0000256" key="1">
    <source>
        <dbReference type="ARBA" id="ARBA00011601"/>
    </source>
</evidence>
<dbReference type="PANTHER" id="PTHR10188">
    <property type="entry name" value="L-ASPARAGINASE"/>
    <property type="match status" value="1"/>
</dbReference>
<evidence type="ECO:0000313" key="4">
    <source>
        <dbReference type="EMBL" id="KAK9836207.1"/>
    </source>
</evidence>
<dbReference type="SUPFAM" id="SSF56235">
    <property type="entry name" value="N-terminal nucleophile aminohydrolases (Ntn hydrolases)"/>
    <property type="match status" value="1"/>
</dbReference>
<gene>
    <name evidence="4" type="ORF">WJX84_001344</name>
</gene>
<feature type="active site" description="Nucleophile" evidence="2">
    <location>
        <position position="196"/>
    </location>
</feature>
<reference evidence="4 5" key="1">
    <citation type="journal article" date="2024" name="Nat. Commun.">
        <title>Phylogenomics reveals the evolutionary origins of lichenization in chlorophyte algae.</title>
        <authorList>
            <person name="Puginier C."/>
            <person name="Libourel C."/>
            <person name="Otte J."/>
            <person name="Skaloud P."/>
            <person name="Haon M."/>
            <person name="Grisel S."/>
            <person name="Petersen M."/>
            <person name="Berrin J.G."/>
            <person name="Delaux P.M."/>
            <person name="Dal Grande F."/>
            <person name="Keller J."/>
        </authorList>
    </citation>
    <scope>NUCLEOTIDE SEQUENCE [LARGE SCALE GENOMIC DNA]</scope>
    <source>
        <strain evidence="4 5">SAG 2523</strain>
    </source>
</reference>
<comment type="caution">
    <text evidence="4">The sequence shown here is derived from an EMBL/GenBank/DDBJ whole genome shotgun (WGS) entry which is preliminary data.</text>
</comment>
<evidence type="ECO:0000256" key="2">
    <source>
        <dbReference type="PIRSR" id="PIRSR600246-1"/>
    </source>
</evidence>
<comment type="subunit">
    <text evidence="1">Heterotetramer of two alpha and two beta chains arranged as a dimer of alpha/beta heterodimers.</text>
</comment>
<dbReference type="InterPro" id="IPR037464">
    <property type="entry name" value="Taspase1"/>
</dbReference>
<dbReference type="GO" id="GO:0004298">
    <property type="term" value="F:threonine-type endopeptidase activity"/>
    <property type="evidence" value="ECO:0007669"/>
    <property type="project" value="InterPro"/>
</dbReference>
<feature type="site" description="Cleavage; by autolysis" evidence="3">
    <location>
        <begin position="195"/>
        <end position="196"/>
    </location>
</feature>
<dbReference type="AlphaFoldDB" id="A0AAW1RSA1"/>
<accession>A0AAW1RSA1</accession>
<dbReference type="GO" id="GO:0051604">
    <property type="term" value="P:protein maturation"/>
    <property type="evidence" value="ECO:0007669"/>
    <property type="project" value="TreeGrafter"/>
</dbReference>